<feature type="transmembrane region" description="Helical" evidence="6">
    <location>
        <begin position="42"/>
        <end position="60"/>
    </location>
</feature>
<dbReference type="RefSeq" id="WP_103706607.1">
    <property type="nucleotide sequence ID" value="NZ_PQGA01000016.1"/>
</dbReference>
<name>A0A2S4LZT8_9BURK</name>
<accession>A0A2S4LZT8</accession>
<organism evidence="7 8">
    <name type="scientific">Paraburkholderia eburnea</name>
    <dbReference type="NCBI Taxonomy" id="1189126"/>
    <lineage>
        <taxon>Bacteria</taxon>
        <taxon>Pseudomonadati</taxon>
        <taxon>Pseudomonadota</taxon>
        <taxon>Betaproteobacteria</taxon>
        <taxon>Burkholderiales</taxon>
        <taxon>Burkholderiaceae</taxon>
        <taxon>Paraburkholderia</taxon>
    </lineage>
</organism>
<comment type="subcellular location">
    <subcellularLocation>
        <location evidence="1">Membrane</location>
        <topology evidence="1">Multi-pass membrane protein</topology>
    </subcellularLocation>
</comment>
<feature type="transmembrane region" description="Helical" evidence="6">
    <location>
        <begin position="283"/>
        <end position="304"/>
    </location>
</feature>
<feature type="transmembrane region" description="Helical" evidence="6">
    <location>
        <begin position="249"/>
        <end position="276"/>
    </location>
</feature>
<keyword evidence="5 6" id="KW-0472">Membrane</keyword>
<keyword evidence="3 6" id="KW-0812">Transmembrane</keyword>
<evidence type="ECO:0000256" key="6">
    <source>
        <dbReference type="SAM" id="Phobius"/>
    </source>
</evidence>
<sequence>MIHRPPAPNSANEQKLQRAASAALFAVLVLLALWVVREFLPAVAWACVLAIVLWPAYQAIERHPAFRGRTTWLATVLTVAIALLVVLPIALMAIQAGGEAHDLYLWARTAQENGVPVPDFVSHLPFGSRQVSDWWQANLTQPLKESPAMKGLHGDAIVSFGRHFGARAVRASMTFGFMLVTLFVILQAGPRLSATVMRGARRAFGADGAQLLQRMAAAVRATVTGLVVVGLGEGVLLGIAYMFTGVPHAALLATVTAIAAMLPFCAPLVFCGAALWLAAQGAIVGAIVLAVTGVVVVFVAEHFVRPVLIGNSTRLSFLLVLFGILGGATTFGLIGIFIGPALMTVLMVLWANWAE</sequence>
<protein>
    <submittedName>
        <fullName evidence="7">Putative PurR-regulated permease PerM</fullName>
    </submittedName>
</protein>
<comment type="similarity">
    <text evidence="2">Belongs to the autoinducer-2 exporter (AI-2E) (TC 2.A.86) family.</text>
</comment>
<evidence type="ECO:0000256" key="3">
    <source>
        <dbReference type="ARBA" id="ARBA00022692"/>
    </source>
</evidence>
<keyword evidence="4 6" id="KW-1133">Transmembrane helix</keyword>
<feature type="transmembrane region" description="Helical" evidence="6">
    <location>
        <begin position="316"/>
        <end position="349"/>
    </location>
</feature>
<evidence type="ECO:0000313" key="7">
    <source>
        <dbReference type="EMBL" id="POR47928.1"/>
    </source>
</evidence>
<reference evidence="7 8" key="1">
    <citation type="submission" date="2018-01" db="EMBL/GenBank/DDBJ databases">
        <title>Genomic Encyclopedia of Type Strains, Phase III (KMG-III): the genomes of soil and plant-associated and newly described type strains.</title>
        <authorList>
            <person name="Whitman W."/>
        </authorList>
    </citation>
    <scope>NUCLEOTIDE SEQUENCE [LARGE SCALE GENOMIC DNA]</scope>
    <source>
        <strain evidence="7 8">JCM 18070</strain>
    </source>
</reference>
<feature type="transmembrane region" description="Helical" evidence="6">
    <location>
        <begin position="221"/>
        <end position="243"/>
    </location>
</feature>
<evidence type="ECO:0000313" key="8">
    <source>
        <dbReference type="Proteomes" id="UP000237381"/>
    </source>
</evidence>
<dbReference type="InterPro" id="IPR002549">
    <property type="entry name" value="AI-2E-like"/>
</dbReference>
<dbReference type="PANTHER" id="PTHR21716:SF61">
    <property type="entry name" value="BLR8064 PROTEIN"/>
    <property type="match status" value="1"/>
</dbReference>
<evidence type="ECO:0000256" key="4">
    <source>
        <dbReference type="ARBA" id="ARBA00022989"/>
    </source>
</evidence>
<dbReference type="PANTHER" id="PTHR21716">
    <property type="entry name" value="TRANSMEMBRANE PROTEIN"/>
    <property type="match status" value="1"/>
</dbReference>
<gene>
    <name evidence="7" type="ORF">B0G62_11676</name>
</gene>
<evidence type="ECO:0000256" key="2">
    <source>
        <dbReference type="ARBA" id="ARBA00009773"/>
    </source>
</evidence>
<feature type="transmembrane region" description="Helical" evidence="6">
    <location>
        <begin position="72"/>
        <end position="94"/>
    </location>
</feature>
<dbReference type="Proteomes" id="UP000237381">
    <property type="component" value="Unassembled WGS sequence"/>
</dbReference>
<dbReference type="OrthoDB" id="5298283at2"/>
<keyword evidence="8" id="KW-1185">Reference proteome</keyword>
<feature type="transmembrane region" description="Helical" evidence="6">
    <location>
        <begin position="20"/>
        <end position="36"/>
    </location>
</feature>
<proteinExistence type="inferred from homology"/>
<dbReference type="GO" id="GO:0016020">
    <property type="term" value="C:membrane"/>
    <property type="evidence" value="ECO:0007669"/>
    <property type="project" value="UniProtKB-SubCell"/>
</dbReference>
<dbReference type="AlphaFoldDB" id="A0A2S4LZT8"/>
<dbReference type="Pfam" id="PF01594">
    <property type="entry name" value="AI-2E_transport"/>
    <property type="match status" value="1"/>
</dbReference>
<feature type="transmembrane region" description="Helical" evidence="6">
    <location>
        <begin position="168"/>
        <end position="188"/>
    </location>
</feature>
<evidence type="ECO:0000256" key="1">
    <source>
        <dbReference type="ARBA" id="ARBA00004141"/>
    </source>
</evidence>
<dbReference type="EMBL" id="PQGA01000016">
    <property type="protein sequence ID" value="POR47928.1"/>
    <property type="molecule type" value="Genomic_DNA"/>
</dbReference>
<comment type="caution">
    <text evidence="7">The sequence shown here is derived from an EMBL/GenBank/DDBJ whole genome shotgun (WGS) entry which is preliminary data.</text>
</comment>
<evidence type="ECO:0000256" key="5">
    <source>
        <dbReference type="ARBA" id="ARBA00023136"/>
    </source>
</evidence>